<accession>A0A3E0WU81</accession>
<proteinExistence type="predicted"/>
<protein>
    <recommendedName>
        <fullName evidence="1">DUF2249 domain-containing protein</fullName>
    </recommendedName>
</protein>
<evidence type="ECO:0000313" key="2">
    <source>
        <dbReference type="EMBL" id="RFA36544.1"/>
    </source>
</evidence>
<feature type="domain" description="DUF2249" evidence="1">
    <location>
        <begin position="5"/>
        <end position="71"/>
    </location>
</feature>
<reference evidence="3" key="1">
    <citation type="submission" date="2017-05" db="EMBL/GenBank/DDBJ databases">
        <authorList>
            <person name="Sharma S."/>
            <person name="Sidhu C."/>
            <person name="Pinnaka A.K."/>
        </authorList>
    </citation>
    <scope>NUCLEOTIDE SEQUENCE [LARGE SCALE GENOMIC DNA]</scope>
    <source>
        <strain evidence="3">AK93</strain>
    </source>
</reference>
<gene>
    <name evidence="2" type="ORF">CAL65_11320</name>
</gene>
<sequence>MPVRVLDVSELEAPEPLERVLRALEELPPGHYLRVLHRREPYLLYPQLDARGFRYRSLPGRQRPVEVMIWHAADSPPERL</sequence>
<keyword evidence="3" id="KW-1185">Reference proteome</keyword>
<comment type="caution">
    <text evidence="2">The sequence shown here is derived from an EMBL/GenBank/DDBJ whole genome shotgun (WGS) entry which is preliminary data.</text>
</comment>
<dbReference type="AlphaFoldDB" id="A0A3E0WU81"/>
<dbReference type="EMBL" id="NFZW01000009">
    <property type="protein sequence ID" value="RFA36544.1"/>
    <property type="molecule type" value="Genomic_DNA"/>
</dbReference>
<dbReference type="InterPro" id="IPR018720">
    <property type="entry name" value="DUF2249"/>
</dbReference>
<dbReference type="SUPFAM" id="SSF64307">
    <property type="entry name" value="SirA-like"/>
    <property type="match status" value="1"/>
</dbReference>
<dbReference type="InterPro" id="IPR036868">
    <property type="entry name" value="TusA-like_sf"/>
</dbReference>
<name>A0A3E0WU81_9GAMM</name>
<dbReference type="Proteomes" id="UP000256763">
    <property type="component" value="Unassembled WGS sequence"/>
</dbReference>
<dbReference type="Pfam" id="PF10006">
    <property type="entry name" value="DUF2249"/>
    <property type="match status" value="1"/>
</dbReference>
<evidence type="ECO:0000259" key="1">
    <source>
        <dbReference type="Pfam" id="PF10006"/>
    </source>
</evidence>
<evidence type="ECO:0000313" key="3">
    <source>
        <dbReference type="Proteomes" id="UP000256763"/>
    </source>
</evidence>
<dbReference type="RefSeq" id="WP_116301996.1">
    <property type="nucleotide sequence ID" value="NZ_NFZV01000007.1"/>
</dbReference>
<dbReference type="OrthoDB" id="5958858at2"/>
<organism evidence="2 3">
    <name type="scientific">Alkalilimnicola ehrlichii</name>
    <dbReference type="NCBI Taxonomy" id="351052"/>
    <lineage>
        <taxon>Bacteria</taxon>
        <taxon>Pseudomonadati</taxon>
        <taxon>Pseudomonadota</taxon>
        <taxon>Gammaproteobacteria</taxon>
        <taxon>Chromatiales</taxon>
        <taxon>Ectothiorhodospiraceae</taxon>
        <taxon>Alkalilimnicola</taxon>
    </lineage>
</organism>